<evidence type="ECO:0000256" key="5">
    <source>
        <dbReference type="SAM" id="SignalP"/>
    </source>
</evidence>
<feature type="signal peptide" evidence="5">
    <location>
        <begin position="1"/>
        <end position="20"/>
    </location>
</feature>
<keyword evidence="5" id="KW-0732">Signal</keyword>
<evidence type="ECO:0000256" key="4">
    <source>
        <dbReference type="SAM" id="MobiDB-lite"/>
    </source>
</evidence>
<evidence type="ECO:0000256" key="2">
    <source>
        <dbReference type="ARBA" id="ARBA00022722"/>
    </source>
</evidence>
<accession>A0A7W2LWR9</accession>
<proteinExistence type="inferred from homology"/>
<evidence type="ECO:0000256" key="3">
    <source>
        <dbReference type="ARBA" id="ARBA00022801"/>
    </source>
</evidence>
<keyword evidence="2" id="KW-0540">Nuclease</keyword>
<dbReference type="GO" id="GO:0004519">
    <property type="term" value="F:endonuclease activity"/>
    <property type="evidence" value="ECO:0007669"/>
    <property type="project" value="UniProtKB-KW"/>
</dbReference>
<dbReference type="Gene3D" id="3.40.10.10">
    <property type="entry name" value="DNA Methylphosphotriester Repair Domain"/>
    <property type="match status" value="1"/>
</dbReference>
<comment type="similarity">
    <text evidence="1">Belongs to the EndA/NucM nuclease family.</text>
</comment>
<dbReference type="SUPFAM" id="SSF54060">
    <property type="entry name" value="His-Me finger endonucleases"/>
    <property type="match status" value="1"/>
</dbReference>
<keyword evidence="6" id="KW-0255">Endonuclease</keyword>
<keyword evidence="3" id="KW-0378">Hydrolase</keyword>
<sequence length="318" mass="35100">MKSLLYAVTLLFSFSLPAWATPPATFTEAKVVAKQKVYLDQASSAMGDLYCGCKWTWVGKSGGRVDAASCGYQTRKQQNRAERTEWEHIVPAYTFGNQRQCWKNGGREHCVDSDPVFRAMEADLFNLYLAVGEVNGDRSNFNYGMVSGNAGEYGQCTTKVDFAQRAAEPRDEVKGLVARTTFYMYDRYRLNMSRQQQQVLMAWDKQYPVSAWEKERDRRIAAIMGHANHFVSGQRKWTADYKPSGVGVAQSAPAQAPGKPGQANAGAPGSVLGNRNSHVYHLAVGCPGYTQVAAKNQVSFANEGEAQAAGYRKAGNCR</sequence>
<dbReference type="Proteomes" id="UP000577346">
    <property type="component" value="Unassembled WGS sequence"/>
</dbReference>
<protein>
    <submittedName>
        <fullName evidence="6">Endonuclease</fullName>
    </submittedName>
</protein>
<dbReference type="InterPro" id="IPR007346">
    <property type="entry name" value="Endonuclease-I"/>
</dbReference>
<organism evidence="6 7">
    <name type="scientific">Pseudomonas juntendi</name>
    <dbReference type="NCBI Taxonomy" id="2666183"/>
    <lineage>
        <taxon>Bacteria</taxon>
        <taxon>Pseudomonadati</taxon>
        <taxon>Pseudomonadota</taxon>
        <taxon>Gammaproteobacteria</taxon>
        <taxon>Pseudomonadales</taxon>
        <taxon>Pseudomonadaceae</taxon>
        <taxon>Pseudomonas</taxon>
    </lineage>
</organism>
<gene>
    <name evidence="6" type="ORF">H4C15_13045</name>
</gene>
<dbReference type="GO" id="GO:0016787">
    <property type="term" value="F:hydrolase activity"/>
    <property type="evidence" value="ECO:0007669"/>
    <property type="project" value="UniProtKB-KW"/>
</dbReference>
<reference evidence="6 7" key="1">
    <citation type="submission" date="2020-07" db="EMBL/GenBank/DDBJ databases">
        <title>Diversity of carbapenemase encoding genes among Pseudomonas putida group clinical isolates in a tertiary Brazilian hospital.</title>
        <authorList>
            <person name="Alberto-Lei F."/>
            <person name="Nodari C.S."/>
            <person name="Streling A.P."/>
            <person name="Paulino J.T."/>
            <person name="Bessa-Neto F.O."/>
            <person name="Cayo R."/>
            <person name="Gales A.C."/>
        </authorList>
    </citation>
    <scope>NUCLEOTIDE SEQUENCE [LARGE SCALE GENOMIC DNA]</scope>
    <source>
        <strain evidence="6 7">11213</strain>
    </source>
</reference>
<comment type="caution">
    <text evidence="6">The sequence shown here is derived from an EMBL/GenBank/DDBJ whole genome shotgun (WGS) entry which is preliminary data.</text>
</comment>
<dbReference type="InterPro" id="IPR044925">
    <property type="entry name" value="His-Me_finger_sf"/>
</dbReference>
<dbReference type="PANTHER" id="PTHR33607:SF2">
    <property type="entry name" value="ENDONUCLEASE-1"/>
    <property type="match status" value="1"/>
</dbReference>
<dbReference type="RefSeq" id="WP_154211537.1">
    <property type="nucleotide sequence ID" value="NZ_JACGDA010000024.1"/>
</dbReference>
<dbReference type="PANTHER" id="PTHR33607">
    <property type="entry name" value="ENDONUCLEASE-1"/>
    <property type="match status" value="1"/>
</dbReference>
<evidence type="ECO:0000256" key="1">
    <source>
        <dbReference type="ARBA" id="ARBA00006429"/>
    </source>
</evidence>
<dbReference type="InterPro" id="IPR035451">
    <property type="entry name" value="Ada-like_dom_sf"/>
</dbReference>
<feature type="chain" id="PRO_5030639853" evidence="5">
    <location>
        <begin position="21"/>
        <end position="318"/>
    </location>
</feature>
<name>A0A7W2LWR9_9PSED</name>
<dbReference type="Pfam" id="PF04231">
    <property type="entry name" value="Endonuclease_1"/>
    <property type="match status" value="1"/>
</dbReference>
<dbReference type="EMBL" id="JACGDA010000024">
    <property type="protein sequence ID" value="MBA6148427.1"/>
    <property type="molecule type" value="Genomic_DNA"/>
</dbReference>
<evidence type="ECO:0000313" key="6">
    <source>
        <dbReference type="EMBL" id="MBA6148427.1"/>
    </source>
</evidence>
<feature type="compositionally biased region" description="Low complexity" evidence="4">
    <location>
        <begin position="249"/>
        <end position="269"/>
    </location>
</feature>
<dbReference type="AlphaFoldDB" id="A0A7W2LWR9"/>
<evidence type="ECO:0000313" key="7">
    <source>
        <dbReference type="Proteomes" id="UP000577346"/>
    </source>
</evidence>
<feature type="region of interest" description="Disordered" evidence="4">
    <location>
        <begin position="246"/>
        <end position="270"/>
    </location>
</feature>